<dbReference type="EMBL" id="AYGX02000053">
    <property type="protein sequence ID" value="KRO28074.1"/>
    <property type="molecule type" value="Genomic_DNA"/>
</dbReference>
<proteinExistence type="predicted"/>
<comment type="caution">
    <text evidence="3">The sequence shown here is derived from an EMBL/GenBank/DDBJ whole genome shotgun (WGS) entry which is preliminary data.</text>
</comment>
<gene>
    <name evidence="3" type="ORF">DY78_GL002656</name>
</gene>
<feature type="transmembrane region" description="Helical" evidence="2">
    <location>
        <begin position="57"/>
        <end position="74"/>
    </location>
</feature>
<feature type="region of interest" description="Disordered" evidence="1">
    <location>
        <begin position="165"/>
        <end position="185"/>
    </location>
</feature>
<dbReference type="Proteomes" id="UP000050920">
    <property type="component" value="Unassembled WGS sequence"/>
</dbReference>
<evidence type="ECO:0000256" key="1">
    <source>
        <dbReference type="SAM" id="MobiDB-lite"/>
    </source>
</evidence>
<evidence type="ECO:0000256" key="2">
    <source>
        <dbReference type="SAM" id="Phobius"/>
    </source>
</evidence>
<name>A0A0R2NZ41_9LACO</name>
<dbReference type="AlphaFoldDB" id="A0A0R2NZ41"/>
<keyword evidence="2" id="KW-0472">Membrane</keyword>
<sequence>MTKIKKVVTKFFQTIAATFKANYTKASYWAQIIGSVLVIGLAVATVFFNVSIDTNTVLLIITGVGALLAFWGVITDNSILEDTGNTIKAKSNALASTEQTVVEALAEAQAKIEAANSAAASQAEAQASQAVVAAYSQAASAAAVGDTATASSAATLASSLAANLDSNAQSDAETTSESASQAGEK</sequence>
<keyword evidence="4" id="KW-1185">Reference proteome</keyword>
<accession>A0A0R2NZ41</accession>
<evidence type="ECO:0000313" key="4">
    <source>
        <dbReference type="Proteomes" id="UP000050920"/>
    </source>
</evidence>
<evidence type="ECO:0000313" key="3">
    <source>
        <dbReference type="EMBL" id="KRO28074.1"/>
    </source>
</evidence>
<organism evidence="3 4">
    <name type="scientific">Lactiplantibacillus fabifermentans DSM 21115</name>
    <dbReference type="NCBI Taxonomy" id="1413187"/>
    <lineage>
        <taxon>Bacteria</taxon>
        <taxon>Bacillati</taxon>
        <taxon>Bacillota</taxon>
        <taxon>Bacilli</taxon>
        <taxon>Lactobacillales</taxon>
        <taxon>Lactobacillaceae</taxon>
        <taxon>Lactiplantibacillus</taxon>
    </lineage>
</organism>
<keyword evidence="2" id="KW-1133">Transmembrane helix</keyword>
<feature type="transmembrane region" description="Helical" evidence="2">
    <location>
        <begin position="28"/>
        <end position="50"/>
    </location>
</feature>
<feature type="compositionally biased region" description="Polar residues" evidence="1">
    <location>
        <begin position="171"/>
        <end position="185"/>
    </location>
</feature>
<dbReference type="RefSeq" id="WP_056993499.1">
    <property type="nucleotide sequence ID" value="NZ_AYGX02000053.1"/>
</dbReference>
<reference evidence="3 4" key="1">
    <citation type="journal article" date="2015" name="Genome Announc.">
        <title>Expanding the biotechnology potential of lactobacilli through comparative genomics of 213 strains and associated genera.</title>
        <authorList>
            <person name="Sun Z."/>
            <person name="Harris H.M."/>
            <person name="McCann A."/>
            <person name="Guo C."/>
            <person name="Argimon S."/>
            <person name="Zhang W."/>
            <person name="Yang X."/>
            <person name="Jeffery I.B."/>
            <person name="Cooney J.C."/>
            <person name="Kagawa T.F."/>
            <person name="Liu W."/>
            <person name="Song Y."/>
            <person name="Salvetti E."/>
            <person name="Wrobel A."/>
            <person name="Rasinkangas P."/>
            <person name="Parkhill J."/>
            <person name="Rea M.C."/>
            <person name="O'Sullivan O."/>
            <person name="Ritari J."/>
            <person name="Douillard F.P."/>
            <person name="Paul Ross R."/>
            <person name="Yang R."/>
            <person name="Briner A.E."/>
            <person name="Felis G.E."/>
            <person name="de Vos W.M."/>
            <person name="Barrangou R."/>
            <person name="Klaenhammer T.R."/>
            <person name="Caufield P.W."/>
            <person name="Cui Y."/>
            <person name="Zhang H."/>
            <person name="O'Toole P.W."/>
        </authorList>
    </citation>
    <scope>NUCLEOTIDE SEQUENCE [LARGE SCALE GENOMIC DNA]</scope>
    <source>
        <strain evidence="3 4">DSM 21115</strain>
    </source>
</reference>
<keyword evidence="2" id="KW-0812">Transmembrane</keyword>
<protein>
    <submittedName>
        <fullName evidence="3">Prophage protein, holin</fullName>
    </submittedName>
</protein>